<organism evidence="4 5">
    <name type="scientific">Cylindrotheca closterium</name>
    <dbReference type="NCBI Taxonomy" id="2856"/>
    <lineage>
        <taxon>Eukaryota</taxon>
        <taxon>Sar</taxon>
        <taxon>Stramenopiles</taxon>
        <taxon>Ochrophyta</taxon>
        <taxon>Bacillariophyta</taxon>
        <taxon>Bacillariophyceae</taxon>
        <taxon>Bacillariophycidae</taxon>
        <taxon>Bacillariales</taxon>
        <taxon>Bacillariaceae</taxon>
        <taxon>Cylindrotheca</taxon>
    </lineage>
</organism>
<dbReference type="Gene3D" id="3.40.640.10">
    <property type="entry name" value="Type I PLP-dependent aspartate aminotransferase-like (Major domain)"/>
    <property type="match status" value="1"/>
</dbReference>
<proteinExistence type="inferred from homology"/>
<evidence type="ECO:0000313" key="5">
    <source>
        <dbReference type="Proteomes" id="UP001295423"/>
    </source>
</evidence>
<keyword evidence="2" id="KW-0663">Pyridoxal phosphate</keyword>
<dbReference type="GO" id="GO:0006520">
    <property type="term" value="P:amino acid metabolic process"/>
    <property type="evidence" value="ECO:0007669"/>
    <property type="project" value="TreeGrafter"/>
</dbReference>
<sequence>MKIVRDQERSLTIISGVLFAASAWWTVKKHREGKERRLRNGRSLRISKRATESNISTRCQQRALSPAIPYLESFLLGLQYPYDPDHPDGYIPLCVAENKLATDLLAKKLMQPQTASTTFSDDSVYAYNSFLGLPVARQAAAYFFAKRFLYPHLPSLSIEKALAAISPDSIGIASGAAGILNSLFFLLGDGGDAALIPRPYYSAFDSDMSLVAEITPFGFSLARPTQGPTESELDMAYLEARSQGLNPRFLLLTNPNNPLATIYRPEVIRDAIIWARKRKMHTIVDEIYALSAPQDTFQSVLRIMDGQLGDDVHMVWSLSKDFGASGLRVGFVLSGNKDYINGLSNLNIFGGVSNPMQVIVAELMTDDKFVDYYLEESSARLRNNYQICVQKLEEMVLPFVPAQAGIFVYVDFSAILPEKTKEWEAKLCQLFIDHARVILTPGDSMREQMPGMFRICYAWVPPEVLRVGMERLSRIVAKIRRLDWGDLNENTLSGIL</sequence>
<evidence type="ECO:0000313" key="4">
    <source>
        <dbReference type="EMBL" id="CAJ1940262.1"/>
    </source>
</evidence>
<protein>
    <recommendedName>
        <fullName evidence="3">Aminotransferase class I/classII large domain-containing protein</fullName>
    </recommendedName>
</protein>
<dbReference type="PANTHER" id="PTHR43795:SF39">
    <property type="entry name" value="AMINOTRANSFERASE CLASS I_CLASSII DOMAIN-CONTAINING PROTEIN"/>
    <property type="match status" value="1"/>
</dbReference>
<dbReference type="InterPro" id="IPR015422">
    <property type="entry name" value="PyrdxlP-dep_Trfase_small"/>
</dbReference>
<dbReference type="InterPro" id="IPR015424">
    <property type="entry name" value="PyrdxlP-dep_Trfase"/>
</dbReference>
<evidence type="ECO:0000259" key="3">
    <source>
        <dbReference type="Pfam" id="PF00155"/>
    </source>
</evidence>
<comment type="similarity">
    <text evidence="1">Belongs to the class-I pyridoxal-phosphate-dependent aminotransferase family.</text>
</comment>
<dbReference type="EMBL" id="CAKOGP040000890">
    <property type="protein sequence ID" value="CAJ1940262.1"/>
    <property type="molecule type" value="Genomic_DNA"/>
</dbReference>
<dbReference type="InterPro" id="IPR004838">
    <property type="entry name" value="NHTrfase_class1_PyrdxlP-BS"/>
</dbReference>
<dbReference type="SUPFAM" id="SSF53383">
    <property type="entry name" value="PLP-dependent transferases"/>
    <property type="match status" value="1"/>
</dbReference>
<gene>
    <name evidence="4" type="ORF">CYCCA115_LOCUS6954</name>
</gene>
<dbReference type="Proteomes" id="UP001295423">
    <property type="component" value="Unassembled WGS sequence"/>
</dbReference>
<name>A0AAD2CQY1_9STRA</name>
<comment type="caution">
    <text evidence="4">The sequence shown here is derived from an EMBL/GenBank/DDBJ whole genome shotgun (WGS) entry which is preliminary data.</text>
</comment>
<evidence type="ECO:0000256" key="1">
    <source>
        <dbReference type="ARBA" id="ARBA00007441"/>
    </source>
</evidence>
<dbReference type="InterPro" id="IPR004839">
    <property type="entry name" value="Aminotransferase_I/II_large"/>
</dbReference>
<dbReference type="InterPro" id="IPR015421">
    <property type="entry name" value="PyrdxlP-dep_Trfase_major"/>
</dbReference>
<keyword evidence="5" id="KW-1185">Reference proteome</keyword>
<dbReference type="InterPro" id="IPR050478">
    <property type="entry name" value="Ethylene_sulfur-biosynth"/>
</dbReference>
<dbReference type="GO" id="GO:0030170">
    <property type="term" value="F:pyridoxal phosphate binding"/>
    <property type="evidence" value="ECO:0007669"/>
    <property type="project" value="InterPro"/>
</dbReference>
<dbReference type="PRINTS" id="PR00753">
    <property type="entry name" value="ACCSYNTHASE"/>
</dbReference>
<reference evidence="4" key="1">
    <citation type="submission" date="2023-08" db="EMBL/GenBank/DDBJ databases">
        <authorList>
            <person name="Audoor S."/>
            <person name="Bilcke G."/>
        </authorList>
    </citation>
    <scope>NUCLEOTIDE SEQUENCE</scope>
</reference>
<feature type="domain" description="Aminotransferase class I/classII large" evidence="3">
    <location>
        <begin position="134"/>
        <end position="472"/>
    </location>
</feature>
<evidence type="ECO:0000256" key="2">
    <source>
        <dbReference type="ARBA" id="ARBA00022898"/>
    </source>
</evidence>
<dbReference type="GO" id="GO:0008483">
    <property type="term" value="F:transaminase activity"/>
    <property type="evidence" value="ECO:0007669"/>
    <property type="project" value="TreeGrafter"/>
</dbReference>
<dbReference type="Pfam" id="PF00155">
    <property type="entry name" value="Aminotran_1_2"/>
    <property type="match status" value="1"/>
</dbReference>
<dbReference type="AlphaFoldDB" id="A0AAD2CQY1"/>
<dbReference type="PANTHER" id="PTHR43795">
    <property type="entry name" value="BIFUNCTIONAL ASPARTATE AMINOTRANSFERASE AND GLUTAMATE/ASPARTATE-PREPHENATE AMINOTRANSFERASE-RELATED"/>
    <property type="match status" value="1"/>
</dbReference>
<dbReference type="PROSITE" id="PS00105">
    <property type="entry name" value="AA_TRANSFER_CLASS_1"/>
    <property type="match status" value="1"/>
</dbReference>
<accession>A0AAD2CQY1</accession>
<dbReference type="CDD" id="cd00609">
    <property type="entry name" value="AAT_like"/>
    <property type="match status" value="1"/>
</dbReference>
<dbReference type="Gene3D" id="3.90.1150.10">
    <property type="entry name" value="Aspartate Aminotransferase, domain 1"/>
    <property type="match status" value="1"/>
</dbReference>